<accession>A0ABV9T019</accession>
<dbReference type="NCBIfam" id="TIGR02604">
    <property type="entry name" value="Piru_Ver_Nterm"/>
    <property type="match status" value="1"/>
</dbReference>
<dbReference type="PANTHER" id="PTHR33546:SF1">
    <property type="entry name" value="LARGE, MULTIFUNCTIONAL SECRETED PROTEIN"/>
    <property type="match status" value="1"/>
</dbReference>
<dbReference type="SUPFAM" id="SSF50952">
    <property type="entry name" value="Soluble quinoprotein glucose dehydrogenase"/>
    <property type="match status" value="1"/>
</dbReference>
<dbReference type="InterPro" id="IPR011989">
    <property type="entry name" value="ARM-like"/>
</dbReference>
<organism evidence="7 8">
    <name type="scientific">Negadavirga shengliensis</name>
    <dbReference type="NCBI Taxonomy" id="1389218"/>
    <lineage>
        <taxon>Bacteria</taxon>
        <taxon>Pseudomonadati</taxon>
        <taxon>Bacteroidota</taxon>
        <taxon>Cytophagia</taxon>
        <taxon>Cytophagales</taxon>
        <taxon>Cyclobacteriaceae</taxon>
        <taxon>Negadavirga</taxon>
    </lineage>
</organism>
<dbReference type="Proteomes" id="UP001595818">
    <property type="component" value="Unassembled WGS sequence"/>
</dbReference>
<dbReference type="NCBIfam" id="TIGR02603">
    <property type="entry name" value="CxxCH_TIGR02603"/>
    <property type="match status" value="1"/>
</dbReference>
<dbReference type="Gene3D" id="2.120.10.30">
    <property type="entry name" value="TolB, C-terminal domain"/>
    <property type="match status" value="1"/>
</dbReference>
<dbReference type="InterPro" id="IPR004155">
    <property type="entry name" value="PBS_lyase_HEAT"/>
</dbReference>
<evidence type="ECO:0000256" key="4">
    <source>
        <dbReference type="PROSITE-ProRule" id="PRU00433"/>
    </source>
</evidence>
<evidence type="ECO:0000259" key="6">
    <source>
        <dbReference type="PROSITE" id="PS51007"/>
    </source>
</evidence>
<dbReference type="PANTHER" id="PTHR33546">
    <property type="entry name" value="LARGE, MULTIFUNCTIONAL SECRETED PROTEIN-RELATED"/>
    <property type="match status" value="1"/>
</dbReference>
<keyword evidence="3 4" id="KW-0408">Iron</keyword>
<evidence type="ECO:0000313" key="7">
    <source>
        <dbReference type="EMBL" id="MFC4871842.1"/>
    </source>
</evidence>
<dbReference type="InterPro" id="IPR013428">
    <property type="entry name" value="Membrane-bound_put_N"/>
</dbReference>
<reference evidence="8" key="1">
    <citation type="journal article" date="2019" name="Int. J. Syst. Evol. Microbiol.">
        <title>The Global Catalogue of Microorganisms (GCM) 10K type strain sequencing project: providing services to taxonomists for standard genome sequencing and annotation.</title>
        <authorList>
            <consortium name="The Broad Institute Genomics Platform"/>
            <consortium name="The Broad Institute Genome Sequencing Center for Infectious Disease"/>
            <person name="Wu L."/>
            <person name="Ma J."/>
        </authorList>
    </citation>
    <scope>NUCLEOTIDE SEQUENCE [LARGE SCALE GENOMIC DNA]</scope>
    <source>
        <strain evidence="8">CGMCC 4.7466</strain>
    </source>
</reference>
<feature type="domain" description="Cytochrome c" evidence="6">
    <location>
        <begin position="899"/>
        <end position="1034"/>
    </location>
</feature>
<name>A0ABV9T019_9BACT</name>
<protein>
    <submittedName>
        <fullName evidence="7">PVC-type heme-binding CxxCH protein</fullName>
    </submittedName>
</protein>
<keyword evidence="8" id="KW-1185">Reference proteome</keyword>
<dbReference type="RefSeq" id="WP_377063693.1">
    <property type="nucleotide sequence ID" value="NZ_JBHSJJ010000004.1"/>
</dbReference>
<evidence type="ECO:0000256" key="2">
    <source>
        <dbReference type="ARBA" id="ARBA00022723"/>
    </source>
</evidence>
<gene>
    <name evidence="7" type="ORF">ACFPFU_09105</name>
</gene>
<evidence type="ECO:0000256" key="3">
    <source>
        <dbReference type="ARBA" id="ARBA00023004"/>
    </source>
</evidence>
<evidence type="ECO:0000313" key="8">
    <source>
        <dbReference type="Proteomes" id="UP001595818"/>
    </source>
</evidence>
<dbReference type="InterPro" id="IPR055557">
    <property type="entry name" value="DUF7133"/>
</dbReference>
<keyword evidence="5" id="KW-0472">Membrane</keyword>
<dbReference type="InterPro" id="IPR011042">
    <property type="entry name" value="6-blade_b-propeller_TolB-like"/>
</dbReference>
<dbReference type="Pfam" id="PF13646">
    <property type="entry name" value="HEAT_2"/>
    <property type="match status" value="1"/>
</dbReference>
<dbReference type="EMBL" id="JBHSJJ010000004">
    <property type="protein sequence ID" value="MFC4871842.1"/>
    <property type="molecule type" value="Genomic_DNA"/>
</dbReference>
<dbReference type="Pfam" id="PF00034">
    <property type="entry name" value="Cytochrom_C"/>
    <property type="match status" value="1"/>
</dbReference>
<dbReference type="InterPro" id="IPR009056">
    <property type="entry name" value="Cyt_c-like_dom"/>
</dbReference>
<dbReference type="Gene3D" id="1.10.760.10">
    <property type="entry name" value="Cytochrome c-like domain"/>
    <property type="match status" value="1"/>
</dbReference>
<sequence length="1042" mass="116510">MWNSSKRRPPFWFWFTALVLLFAVWSIFSIWEGSPDRSQRIEGLIVPEGFTVEAATVPGLVKYPMFAVFDDRGRLFVMESSGQTESTEGILAEPDFRILLLEDTDADGVFDHKTVYADNIPFPMGGVYLDGSLIVTASPDLVKFTDRDGDGVADEKEVLLSGWTLNHNAAILSGPFLGPDGWLYMADARRGFDIASKEAVHFTGKGARIWRCLPDGTQLQSFAGGGFDNAIELVFTPSGEVLGTMTYFTDPQGGYRDALMHWVEGGVYPKPHPVIQEDVLVRTGELMPVMHEMARVSPSGLMRYTGGSWGDDFEGDLFHAEFNTGRIVQTDLHPNAASFSARSQHFLTSQIPDFHPTDVLQEPDGSLLVVNTGGWFISGCPLSRTAKPEVDGGIYRIRTLDHRRGPKDPWGINIPWEDLNAGQLVEFLGDSRVKVSDKAGEYLLKQPRTAIPYLTVLLQEHPDEQVRAKAVFLLYRTRNPGAWNQMCLGLKDESDLVKTATARVLGLAKTNAAVDELIAVLENHPSTPLAKQVATALGQIGDPKSTGPLLKALEHIPYDRYFEHAVVFALIQMDNESLLLEHLATTGFNKAALIALDQKGSDGLDEKKLQPYLLDNDSMVSNTALWVLKNHPEWDNAFVLYLEDYFNGDEKNMVRLMNVLPVFIHQERVQEFLSGELDDLHTGPERLMILKIIKKNPPQQVSPELRKSLLNLLTNADAKTKDAVMDLVVQMNLKDFKQPLRKIISDDSVESTVKLKAYQALLANGEEITDEEFRWIAHQLLSRGPQLQYSLSLAILRNISLHTKRVQWLAENILPVVPSGNIPYLMELFTDMKVDSAVLHDLEHRLLERKEIWDNLSLSQMEKIFSGKEEGKAIMDSLADRHRDRLAYLEKVETDLLQGDVTRGRALFFGKAACGTCHAVAGEGDSFGPDLTNIGEIRSRHDILEAILFPSASFAREYETMFVQTSSQSYQGIIKNFENGRYELALGPGAFIQITEEEVRDVYSTTQSLMPAGLDKGLNQQELSDLMLYLQSLPDGMYTRNN</sequence>
<dbReference type="InterPro" id="IPR011041">
    <property type="entry name" value="Quinoprot_gluc/sorb_DH_b-prop"/>
</dbReference>
<dbReference type="InterPro" id="IPR016024">
    <property type="entry name" value="ARM-type_fold"/>
</dbReference>
<dbReference type="SUPFAM" id="SSF46626">
    <property type="entry name" value="Cytochrome c"/>
    <property type="match status" value="1"/>
</dbReference>
<keyword evidence="5" id="KW-0812">Transmembrane</keyword>
<dbReference type="PROSITE" id="PS51007">
    <property type="entry name" value="CYTC"/>
    <property type="match status" value="1"/>
</dbReference>
<proteinExistence type="predicted"/>
<dbReference type="InterPro" id="IPR013427">
    <property type="entry name" value="Haem-bd_dom_put"/>
</dbReference>
<dbReference type="SUPFAM" id="SSF48371">
    <property type="entry name" value="ARM repeat"/>
    <property type="match status" value="2"/>
</dbReference>
<keyword evidence="1 4" id="KW-0349">Heme</keyword>
<feature type="transmembrane region" description="Helical" evidence="5">
    <location>
        <begin position="12"/>
        <end position="31"/>
    </location>
</feature>
<comment type="caution">
    <text evidence="7">The sequence shown here is derived from an EMBL/GenBank/DDBJ whole genome shotgun (WGS) entry which is preliminary data.</text>
</comment>
<dbReference type="InterPro" id="IPR036909">
    <property type="entry name" value="Cyt_c-like_dom_sf"/>
</dbReference>
<evidence type="ECO:0000256" key="1">
    <source>
        <dbReference type="ARBA" id="ARBA00022617"/>
    </source>
</evidence>
<dbReference type="SMART" id="SM00567">
    <property type="entry name" value="EZ_HEAT"/>
    <property type="match status" value="3"/>
</dbReference>
<keyword evidence="5" id="KW-1133">Transmembrane helix</keyword>
<dbReference type="Pfam" id="PF23500">
    <property type="entry name" value="DUF7133"/>
    <property type="match status" value="1"/>
</dbReference>
<dbReference type="Gene3D" id="1.25.10.10">
    <property type="entry name" value="Leucine-rich Repeat Variant"/>
    <property type="match status" value="1"/>
</dbReference>
<keyword evidence="2 4" id="KW-0479">Metal-binding</keyword>
<evidence type="ECO:0000256" key="5">
    <source>
        <dbReference type="SAM" id="Phobius"/>
    </source>
</evidence>